<evidence type="ECO:0000313" key="2">
    <source>
        <dbReference type="Proteomes" id="UP000265926"/>
    </source>
</evidence>
<dbReference type="AlphaFoldDB" id="A0A399T1P7"/>
<proteinExistence type="predicted"/>
<dbReference type="OrthoDB" id="9778782at2"/>
<comment type="caution">
    <text evidence="1">The sequence shown here is derived from an EMBL/GenBank/DDBJ whole genome shotgun (WGS) entry which is preliminary data.</text>
</comment>
<evidence type="ECO:0008006" key="3">
    <source>
        <dbReference type="Google" id="ProtNLM"/>
    </source>
</evidence>
<name>A0A399T1P7_9BACT</name>
<sequence>MLRILIFVCFITVAGVNDPAADFYPEEKAVGQLEKNLKTKDVEVLERFDLTAQVKNGRRTVAYRFKYDHKPATFFAVFTESKGRYDLFDYLIITDKEGTIQSVSLLRYRSEHGGEIASRKWLSQFEAYSGGRLIYGEDISAISGATRSAMSITRDIPEVIQLLQTSLVKK</sequence>
<evidence type="ECO:0000313" key="1">
    <source>
        <dbReference type="EMBL" id="RIJ48712.1"/>
    </source>
</evidence>
<keyword evidence="2" id="KW-1185">Reference proteome</keyword>
<dbReference type="Proteomes" id="UP000265926">
    <property type="component" value="Unassembled WGS sequence"/>
</dbReference>
<gene>
    <name evidence="1" type="ORF">D1614_09275</name>
</gene>
<protein>
    <recommendedName>
        <fullName evidence="3">FMN-binding protein</fullName>
    </recommendedName>
</protein>
<accession>A0A399T1P7</accession>
<dbReference type="EMBL" id="QWGR01000004">
    <property type="protein sequence ID" value="RIJ48712.1"/>
    <property type="molecule type" value="Genomic_DNA"/>
</dbReference>
<organism evidence="1 2">
    <name type="scientific">Maribellus luteus</name>
    <dbReference type="NCBI Taxonomy" id="2305463"/>
    <lineage>
        <taxon>Bacteria</taxon>
        <taxon>Pseudomonadati</taxon>
        <taxon>Bacteroidota</taxon>
        <taxon>Bacteroidia</taxon>
        <taxon>Marinilabiliales</taxon>
        <taxon>Prolixibacteraceae</taxon>
        <taxon>Maribellus</taxon>
    </lineage>
</organism>
<reference evidence="1 2" key="1">
    <citation type="submission" date="2018-08" db="EMBL/GenBank/DDBJ databases">
        <title>Pallidiluteibacterium maritimus gen. nov., sp. nov., isolated from coastal sediment.</title>
        <authorList>
            <person name="Zhou L.Y."/>
        </authorList>
    </citation>
    <scope>NUCLEOTIDE SEQUENCE [LARGE SCALE GENOMIC DNA]</scope>
    <source>
        <strain evidence="1 2">XSD2</strain>
    </source>
</reference>
<dbReference type="RefSeq" id="WP_119437634.1">
    <property type="nucleotide sequence ID" value="NZ_QWGR01000004.1"/>
</dbReference>